<dbReference type="EMBL" id="AGBA01000013">
    <property type="protein sequence ID" value="EGY77554.1"/>
    <property type="molecule type" value="Genomic_DNA"/>
</dbReference>
<protein>
    <submittedName>
        <fullName evidence="2">Uncharacterized protein</fullName>
    </submittedName>
</protein>
<dbReference type="PATRIC" id="fig|997355.3.peg.1076"/>
<sequence length="39" mass="4291">MKTDNTERHMGNTLTPAGNTVGNVPSMDLGHRRSREVLP</sequence>
<feature type="compositionally biased region" description="Polar residues" evidence="1">
    <location>
        <begin position="12"/>
        <end position="23"/>
    </location>
</feature>
<reference evidence="2 3" key="1">
    <citation type="submission" date="2011-06" db="EMBL/GenBank/DDBJ databases">
        <authorList>
            <person name="Muzny D."/>
            <person name="Qin X."/>
            <person name="Deng J."/>
            <person name="Jiang H."/>
            <person name="Liu Y."/>
            <person name="Qu J."/>
            <person name="Song X.-Z."/>
            <person name="Zhang L."/>
            <person name="Thornton R."/>
            <person name="Coyle M."/>
            <person name="Francisco L."/>
            <person name="Jackson L."/>
            <person name="Javaid M."/>
            <person name="Korchina V."/>
            <person name="Kovar C."/>
            <person name="Mata R."/>
            <person name="Mathew T."/>
            <person name="Ngo R."/>
            <person name="Nguyen L."/>
            <person name="Nguyen N."/>
            <person name="Okwuonu G."/>
            <person name="Ongeri F."/>
            <person name="Pham C."/>
            <person name="Simmons D."/>
            <person name="Wilczek-Boney K."/>
            <person name="Hale W."/>
            <person name="Jakkamsetti A."/>
            <person name="Pham P."/>
            <person name="Ruth R."/>
            <person name="San Lucas F."/>
            <person name="Warren J."/>
            <person name="Zhang J."/>
            <person name="Zhao Z."/>
            <person name="Zhou C."/>
            <person name="Zhu D."/>
            <person name="Lee S."/>
            <person name="Bess C."/>
            <person name="Blankenburg K."/>
            <person name="Forbes L."/>
            <person name="Fu Q."/>
            <person name="Gubbala S."/>
            <person name="Hirani K."/>
            <person name="Jayaseelan J.C."/>
            <person name="Lara F."/>
            <person name="Munidasa M."/>
            <person name="Palculict T."/>
            <person name="Patil S."/>
            <person name="Pu L.-L."/>
            <person name="Saada N."/>
            <person name="Tang L."/>
            <person name="Weissenberger G."/>
            <person name="Zhu Y."/>
            <person name="Hemphill L."/>
            <person name="Shang Y."/>
            <person name="Youmans B."/>
            <person name="Ayvaz T."/>
            <person name="Ross M."/>
            <person name="Santibanez J."/>
            <person name="Aqrawi P."/>
            <person name="Gross S."/>
            <person name="Joshi V."/>
            <person name="Fowler G."/>
            <person name="Nazareth L."/>
            <person name="Reid J."/>
            <person name="Worley K."/>
            <person name="Petrosino J."/>
            <person name="Highlander S."/>
            <person name="Gibbs R."/>
        </authorList>
    </citation>
    <scope>NUCLEOTIDE SEQUENCE [LARGE SCALE GENOMIC DNA]</scope>
    <source>
        <strain evidence="2 3">ATCC 25577</strain>
    </source>
</reference>
<accession>G4CX40</accession>
<comment type="caution">
    <text evidence="2">The sequence shown here is derived from an EMBL/GenBank/DDBJ whole genome shotgun (WGS) entry which is preliminary data.</text>
</comment>
<feature type="compositionally biased region" description="Basic and acidic residues" evidence="1">
    <location>
        <begin position="1"/>
        <end position="10"/>
    </location>
</feature>
<evidence type="ECO:0000313" key="2">
    <source>
        <dbReference type="EMBL" id="EGY77554.1"/>
    </source>
</evidence>
<organism evidence="2 3">
    <name type="scientific">Cutibacterium avidum ATCC 25577</name>
    <dbReference type="NCBI Taxonomy" id="997355"/>
    <lineage>
        <taxon>Bacteria</taxon>
        <taxon>Bacillati</taxon>
        <taxon>Actinomycetota</taxon>
        <taxon>Actinomycetes</taxon>
        <taxon>Propionibacteriales</taxon>
        <taxon>Propionibacteriaceae</taxon>
        <taxon>Cutibacterium</taxon>
    </lineage>
</organism>
<feature type="compositionally biased region" description="Basic and acidic residues" evidence="1">
    <location>
        <begin position="29"/>
        <end position="39"/>
    </location>
</feature>
<proteinExistence type="predicted"/>
<dbReference type="Proteomes" id="UP000005332">
    <property type="component" value="Unassembled WGS sequence"/>
</dbReference>
<evidence type="ECO:0000256" key="1">
    <source>
        <dbReference type="SAM" id="MobiDB-lite"/>
    </source>
</evidence>
<feature type="region of interest" description="Disordered" evidence="1">
    <location>
        <begin position="1"/>
        <end position="39"/>
    </location>
</feature>
<dbReference type="HOGENOM" id="CLU_3315160_0_0_11"/>
<name>G4CX40_9ACTN</name>
<dbReference type="AlphaFoldDB" id="G4CX40"/>
<keyword evidence="3" id="KW-1185">Reference proteome</keyword>
<evidence type="ECO:0000313" key="3">
    <source>
        <dbReference type="Proteomes" id="UP000005332"/>
    </source>
</evidence>
<gene>
    <name evidence="2" type="ORF">HMPREF9153_1097</name>
</gene>